<dbReference type="Proteomes" id="UP000035740">
    <property type="component" value="Unassembled WGS sequence"/>
</dbReference>
<reference evidence="1 2" key="1">
    <citation type="journal article" date="2014" name="Nature">
        <title>The genome of the recently domesticated crop plant sugar beet (Beta vulgaris).</title>
        <authorList>
            <person name="Dohm J.C."/>
            <person name="Minoche A.E."/>
            <person name="Holtgrawe D."/>
            <person name="Capella-Gutierrez S."/>
            <person name="Zakrzewski F."/>
            <person name="Tafer H."/>
            <person name="Rupp O."/>
            <person name="Sorensen T.R."/>
            <person name="Stracke R."/>
            <person name="Reinhardt R."/>
            <person name="Goesmann A."/>
            <person name="Kraft T."/>
            <person name="Schulz B."/>
            <person name="Stadler P.F."/>
            <person name="Schmidt T."/>
            <person name="Gabaldon T."/>
            <person name="Lehrach H."/>
            <person name="Weisshaar B."/>
            <person name="Himmelbauer H."/>
        </authorList>
    </citation>
    <scope>NUCLEOTIDE SEQUENCE [LARGE SCALE GENOMIC DNA]</scope>
    <source>
        <tissue evidence="1">Taproot</tissue>
    </source>
</reference>
<evidence type="ECO:0000313" key="1">
    <source>
        <dbReference type="EMBL" id="KMS94720.1"/>
    </source>
</evidence>
<dbReference type="Gramene" id="KMS94720">
    <property type="protein sequence ID" value="KMS94720"/>
    <property type="gene ID" value="BVRB_015950"/>
</dbReference>
<name>A0A0J8DV58_BETVV</name>
<organism evidence="1 2">
    <name type="scientific">Beta vulgaris subsp. vulgaris</name>
    <name type="common">Beet</name>
    <dbReference type="NCBI Taxonomy" id="3555"/>
    <lineage>
        <taxon>Eukaryota</taxon>
        <taxon>Viridiplantae</taxon>
        <taxon>Streptophyta</taxon>
        <taxon>Embryophyta</taxon>
        <taxon>Tracheophyta</taxon>
        <taxon>Spermatophyta</taxon>
        <taxon>Magnoliopsida</taxon>
        <taxon>eudicotyledons</taxon>
        <taxon>Gunneridae</taxon>
        <taxon>Pentapetalae</taxon>
        <taxon>Caryophyllales</taxon>
        <taxon>Chenopodiaceae</taxon>
        <taxon>Betoideae</taxon>
        <taxon>Beta</taxon>
    </lineage>
</organism>
<dbReference type="EMBL" id="KQ091065">
    <property type="protein sequence ID" value="KMS94720.1"/>
    <property type="molecule type" value="Genomic_DNA"/>
</dbReference>
<proteinExistence type="predicted"/>
<accession>A0A0J8DV58</accession>
<dbReference type="AlphaFoldDB" id="A0A0J8DV58"/>
<evidence type="ECO:0000313" key="2">
    <source>
        <dbReference type="Proteomes" id="UP000035740"/>
    </source>
</evidence>
<keyword evidence="2" id="KW-1185">Reference proteome</keyword>
<gene>
    <name evidence="1" type="ORF">BVRB_015950</name>
</gene>
<sequence>MTVTSIQLSLDVNLELRNTTTNNENLWQMLGTIRAQETWLKPKKHGNFCRCSSIKLSSFLLFNNLSSTGYSYTPTMSSRPSYFSSNSSFSIFLTFVESLRFPSDS</sequence>
<protein>
    <submittedName>
        <fullName evidence="1">Uncharacterized protein</fullName>
    </submittedName>
</protein>